<dbReference type="InterPro" id="IPR051617">
    <property type="entry name" value="UNC-93-like_regulator"/>
</dbReference>
<gene>
    <name evidence="6" type="ORF">Micbo1qcDRAFT_154733</name>
</gene>
<dbReference type="EMBL" id="KQ964353">
    <property type="protein sequence ID" value="KXJ84694.1"/>
    <property type="molecule type" value="Genomic_DNA"/>
</dbReference>
<feature type="transmembrane region" description="Helical" evidence="5">
    <location>
        <begin position="282"/>
        <end position="303"/>
    </location>
</feature>
<evidence type="ECO:0000256" key="5">
    <source>
        <dbReference type="SAM" id="Phobius"/>
    </source>
</evidence>
<feature type="transmembrane region" description="Helical" evidence="5">
    <location>
        <begin position="309"/>
        <end position="329"/>
    </location>
</feature>
<dbReference type="Proteomes" id="UP000070501">
    <property type="component" value="Unassembled WGS sequence"/>
</dbReference>
<dbReference type="Gene3D" id="1.20.1250.20">
    <property type="entry name" value="MFS general substrate transporter like domains"/>
    <property type="match status" value="1"/>
</dbReference>
<dbReference type="InterPro" id="IPR036259">
    <property type="entry name" value="MFS_trans_sf"/>
</dbReference>
<dbReference type="Pfam" id="PF07690">
    <property type="entry name" value="MFS_1"/>
    <property type="match status" value="1"/>
</dbReference>
<feature type="transmembrane region" description="Helical" evidence="5">
    <location>
        <begin position="452"/>
        <end position="470"/>
    </location>
</feature>
<feature type="transmembrane region" description="Helical" evidence="5">
    <location>
        <begin position="383"/>
        <end position="401"/>
    </location>
</feature>
<proteinExistence type="predicted"/>
<evidence type="ECO:0000313" key="6">
    <source>
        <dbReference type="EMBL" id="KXJ84694.1"/>
    </source>
</evidence>
<dbReference type="PANTHER" id="PTHR23294:SF19">
    <property type="entry name" value="DUF895 DOMAIN MEMBRANE PROTEIN-RELATED"/>
    <property type="match status" value="1"/>
</dbReference>
<dbReference type="InterPro" id="IPR011701">
    <property type="entry name" value="MFS"/>
</dbReference>
<comment type="subcellular location">
    <subcellularLocation>
        <location evidence="1">Membrane</location>
        <topology evidence="1">Multi-pass membrane protein</topology>
    </subcellularLocation>
</comment>
<feature type="transmembrane region" description="Helical" evidence="5">
    <location>
        <begin position="58"/>
        <end position="79"/>
    </location>
</feature>
<evidence type="ECO:0000256" key="1">
    <source>
        <dbReference type="ARBA" id="ARBA00004141"/>
    </source>
</evidence>
<dbReference type="GO" id="GO:0022857">
    <property type="term" value="F:transmembrane transporter activity"/>
    <property type="evidence" value="ECO:0007669"/>
    <property type="project" value="InterPro"/>
</dbReference>
<evidence type="ECO:0000256" key="2">
    <source>
        <dbReference type="ARBA" id="ARBA00022692"/>
    </source>
</evidence>
<keyword evidence="2 5" id="KW-0812">Transmembrane</keyword>
<organism evidence="6 7">
    <name type="scientific">Microdochium bolleyi</name>
    <dbReference type="NCBI Taxonomy" id="196109"/>
    <lineage>
        <taxon>Eukaryota</taxon>
        <taxon>Fungi</taxon>
        <taxon>Dikarya</taxon>
        <taxon>Ascomycota</taxon>
        <taxon>Pezizomycotina</taxon>
        <taxon>Sordariomycetes</taxon>
        <taxon>Xylariomycetidae</taxon>
        <taxon>Xylariales</taxon>
        <taxon>Microdochiaceae</taxon>
        <taxon>Microdochium</taxon>
    </lineage>
</organism>
<keyword evidence="3 5" id="KW-1133">Transmembrane helix</keyword>
<dbReference type="AlphaFoldDB" id="A0A136IIM5"/>
<keyword evidence="4 5" id="KW-0472">Membrane</keyword>
<evidence type="ECO:0000256" key="4">
    <source>
        <dbReference type="ARBA" id="ARBA00023136"/>
    </source>
</evidence>
<protein>
    <submittedName>
        <fullName evidence="6">Membrane protein</fullName>
    </submittedName>
</protein>
<evidence type="ECO:0000256" key="3">
    <source>
        <dbReference type="ARBA" id="ARBA00022989"/>
    </source>
</evidence>
<name>A0A136IIM5_9PEZI</name>
<keyword evidence="7" id="KW-1185">Reference proteome</keyword>
<feature type="transmembrane region" description="Helical" evidence="5">
    <location>
        <begin position="150"/>
        <end position="175"/>
    </location>
</feature>
<dbReference type="InParanoid" id="A0A136IIM5"/>
<dbReference type="GO" id="GO:0016020">
    <property type="term" value="C:membrane"/>
    <property type="evidence" value="ECO:0007669"/>
    <property type="project" value="UniProtKB-SubCell"/>
</dbReference>
<dbReference type="SUPFAM" id="SSF103473">
    <property type="entry name" value="MFS general substrate transporter"/>
    <property type="match status" value="1"/>
</dbReference>
<feature type="transmembrane region" description="Helical" evidence="5">
    <location>
        <begin position="126"/>
        <end position="144"/>
    </location>
</feature>
<sequence length="502" mass="54495">MASYSAKDEFKIESGPNDKADLAHIASYAAIETAEHHDGTAQVQFDEAYLRAGWSVKFFRGILLQMILFGALSFVGPAISDAISNLGGGGLSSPYLANLATSLNYATGCVVSLLGGPLINKLGIKWACIIAALGMPLAGSAFYVNATSGVSWYLILAKTVSGITNGFLYVAEATAMLSYPYPNDRGFYLGVWSAMRNSGSIIGGGINFGNNHNVSVAGGVATSTYLIFCGIECTGIIWAFLVSPTRRVRRRDGSMVRVPEQLSWKSEFAALWRHLQRPKMQLMFLPAFYSFFLGGTMGTYLSVHFSVRARALSSLLLPSVTVPTVIIYGKLLDTRRWSQPFRAWLAFAIWFVCQAASFCWIGYNYSGFGTNRLALDYALDGSTWGVAYGPYLLMFVTSYWAQVSMYWILGTFTTDAASSARTGGLFRGFETLGQCVSYAINSQSSIDIRIPFIVHAALLAASVPCMVLLIRKVPEMPADVDVDIGDLVVQGVAAKPQEAEHK</sequence>
<feature type="transmembrane region" description="Helical" evidence="5">
    <location>
        <begin position="341"/>
        <end position="363"/>
    </location>
</feature>
<evidence type="ECO:0000313" key="7">
    <source>
        <dbReference type="Proteomes" id="UP000070501"/>
    </source>
</evidence>
<dbReference type="OrthoDB" id="196103at2759"/>
<feature type="transmembrane region" description="Helical" evidence="5">
    <location>
        <begin position="220"/>
        <end position="241"/>
    </location>
</feature>
<dbReference type="PANTHER" id="PTHR23294">
    <property type="entry name" value="ET TRANSLATION PRODUCT-RELATED"/>
    <property type="match status" value="1"/>
</dbReference>
<accession>A0A136IIM5</accession>
<reference evidence="7" key="1">
    <citation type="submission" date="2016-02" db="EMBL/GenBank/DDBJ databases">
        <title>Draft genome sequence of Microdochium bolleyi, a fungal endophyte of beachgrass.</title>
        <authorList>
            <consortium name="DOE Joint Genome Institute"/>
            <person name="David A.S."/>
            <person name="May G."/>
            <person name="Haridas S."/>
            <person name="Lim J."/>
            <person name="Wang M."/>
            <person name="Labutti K."/>
            <person name="Lipzen A."/>
            <person name="Barry K."/>
            <person name="Grigoriev I.V."/>
        </authorList>
    </citation>
    <scope>NUCLEOTIDE SEQUENCE [LARGE SCALE GENOMIC DNA]</scope>
    <source>
        <strain evidence="7">J235TASD1</strain>
    </source>
</reference>